<dbReference type="SUPFAM" id="SSF82771">
    <property type="entry name" value="GIY-YIG endonuclease"/>
    <property type="match status" value="1"/>
</dbReference>
<reference evidence="2 3" key="1">
    <citation type="submission" date="2015-04" db="EMBL/GenBank/DDBJ databases">
        <title>Lasius niger genome sequencing.</title>
        <authorList>
            <person name="Konorov E.A."/>
            <person name="Nikitin M.A."/>
            <person name="Kirill M.V."/>
            <person name="Chang P."/>
        </authorList>
    </citation>
    <scope>NUCLEOTIDE SEQUENCE [LARGE SCALE GENOMIC DNA]</scope>
    <source>
        <tissue evidence="2">Whole</tissue>
    </source>
</reference>
<evidence type="ECO:0000313" key="2">
    <source>
        <dbReference type="EMBL" id="KMQ83530.1"/>
    </source>
</evidence>
<feature type="domain" description="GIY-YIG" evidence="1">
    <location>
        <begin position="20"/>
        <end position="103"/>
    </location>
</feature>
<gene>
    <name evidence="2" type="ORF">RF55_19764</name>
</gene>
<dbReference type="Pfam" id="PF01541">
    <property type="entry name" value="GIY-YIG"/>
    <property type="match status" value="1"/>
</dbReference>
<dbReference type="AlphaFoldDB" id="A0A0J7MSM1"/>
<sequence length="103" mass="12290">MNKLTRFIRVQKDNLQNEKHNNVVYKIPCKNCNASYVGQTSRLLKTRINEHKNHIRRNTTQHSVTDHRLENHEFAWDKVEVLDEERILQEAADVGNDFYKKTN</sequence>
<dbReference type="PaxDb" id="67767-A0A0J7MSM1"/>
<dbReference type="InterPro" id="IPR035901">
    <property type="entry name" value="GIY-YIG_endonuc_sf"/>
</dbReference>
<dbReference type="CDD" id="cd10442">
    <property type="entry name" value="GIY-YIG_PLEs"/>
    <property type="match status" value="1"/>
</dbReference>
<dbReference type="OrthoDB" id="10057701at2759"/>
<dbReference type="InterPro" id="IPR000305">
    <property type="entry name" value="GIY-YIG_endonuc"/>
</dbReference>
<name>A0A0J7MSM1_LASNI</name>
<dbReference type="Proteomes" id="UP000036403">
    <property type="component" value="Unassembled WGS sequence"/>
</dbReference>
<comment type="caution">
    <text evidence="2">The sequence shown here is derived from an EMBL/GenBank/DDBJ whole genome shotgun (WGS) entry which is preliminary data.</text>
</comment>
<dbReference type="Gene3D" id="3.40.1440.10">
    <property type="entry name" value="GIY-YIG endonuclease"/>
    <property type="match status" value="1"/>
</dbReference>
<dbReference type="PROSITE" id="PS50164">
    <property type="entry name" value="GIY_YIG"/>
    <property type="match status" value="1"/>
</dbReference>
<protein>
    <recommendedName>
        <fullName evidence="1">GIY-YIG domain-containing protein</fullName>
    </recommendedName>
</protein>
<keyword evidence="3" id="KW-1185">Reference proteome</keyword>
<proteinExistence type="predicted"/>
<dbReference type="EMBL" id="LBMM01019452">
    <property type="protein sequence ID" value="KMQ83530.1"/>
    <property type="molecule type" value="Genomic_DNA"/>
</dbReference>
<evidence type="ECO:0000313" key="3">
    <source>
        <dbReference type="Proteomes" id="UP000036403"/>
    </source>
</evidence>
<organism evidence="2 3">
    <name type="scientific">Lasius niger</name>
    <name type="common">Black garden ant</name>
    <dbReference type="NCBI Taxonomy" id="67767"/>
    <lineage>
        <taxon>Eukaryota</taxon>
        <taxon>Metazoa</taxon>
        <taxon>Ecdysozoa</taxon>
        <taxon>Arthropoda</taxon>
        <taxon>Hexapoda</taxon>
        <taxon>Insecta</taxon>
        <taxon>Pterygota</taxon>
        <taxon>Neoptera</taxon>
        <taxon>Endopterygota</taxon>
        <taxon>Hymenoptera</taxon>
        <taxon>Apocrita</taxon>
        <taxon>Aculeata</taxon>
        <taxon>Formicoidea</taxon>
        <taxon>Formicidae</taxon>
        <taxon>Formicinae</taxon>
        <taxon>Lasius</taxon>
        <taxon>Lasius</taxon>
    </lineage>
</organism>
<evidence type="ECO:0000259" key="1">
    <source>
        <dbReference type="PROSITE" id="PS50164"/>
    </source>
</evidence>
<accession>A0A0J7MSM1</accession>